<feature type="transmembrane region" description="Helical" evidence="2">
    <location>
        <begin position="191"/>
        <end position="213"/>
    </location>
</feature>
<dbReference type="InterPro" id="IPR030429">
    <property type="entry name" value="Sarcospan"/>
</dbReference>
<feature type="transmembrane region" description="Helical" evidence="2">
    <location>
        <begin position="253"/>
        <end position="277"/>
    </location>
</feature>
<feature type="region of interest" description="Disordered" evidence="1">
    <location>
        <begin position="37"/>
        <end position="59"/>
    </location>
</feature>
<keyword evidence="2" id="KW-1133">Transmembrane helix</keyword>
<dbReference type="PANTHER" id="PTHR15260:SF1">
    <property type="entry name" value="SARCOSPAN"/>
    <property type="match status" value="1"/>
</dbReference>
<accession>A0A1B6ES86</accession>
<gene>
    <name evidence="3" type="ORF">g.4085</name>
</gene>
<reference evidence="3" key="1">
    <citation type="submission" date="2015-11" db="EMBL/GenBank/DDBJ databases">
        <title>De novo transcriptome assembly of four potential Pierce s Disease insect vectors from Arizona vineyards.</title>
        <authorList>
            <person name="Tassone E.E."/>
        </authorList>
    </citation>
    <scope>NUCLEOTIDE SEQUENCE</scope>
</reference>
<dbReference type="GO" id="GO:0016010">
    <property type="term" value="C:dystrophin-associated glycoprotein complex"/>
    <property type="evidence" value="ECO:0007669"/>
    <property type="project" value="InterPro"/>
</dbReference>
<protein>
    <recommendedName>
        <fullName evidence="4">Sarcospan</fullName>
    </recommendedName>
</protein>
<evidence type="ECO:0008006" key="4">
    <source>
        <dbReference type="Google" id="ProtNLM"/>
    </source>
</evidence>
<keyword evidence="2" id="KW-0472">Membrane</keyword>
<sequence>MKMESTHERPASLYDNLRPGGSLHSSGALSVGNLTTVGTNNSPYHPSVPMDRLKSPSQANCLSTTVPQNIAAPAISGRHTPTRNSLRHSRMIVLSRNGTVPRKYLPPILYHHKLAKGLAGLQTLVGAAVVTVSSWIYIYSPSLSFRDIPFWSGLPLLLSGLLGLLLLCCCRKDYPGYPLSCCVFSFKATSLTVSVIAGVACFCAVMFAVIHLLSLQKMVCEAELDVCICRTNNTSYLEERPYPDLSCPEVENMLTLLLITSASVNCLGGILVAWYLYLHWSSRYSYVYSQVRTNEINRPMVITNKL</sequence>
<proteinExistence type="predicted"/>
<dbReference type="EMBL" id="GECZ01028978">
    <property type="protein sequence ID" value="JAS40791.1"/>
    <property type="molecule type" value="Transcribed_RNA"/>
</dbReference>
<evidence type="ECO:0000313" key="3">
    <source>
        <dbReference type="EMBL" id="JAS40791.1"/>
    </source>
</evidence>
<feature type="transmembrane region" description="Helical" evidence="2">
    <location>
        <begin position="118"/>
        <end position="138"/>
    </location>
</feature>
<organism evidence="3">
    <name type="scientific">Cuerna arida</name>
    <dbReference type="NCBI Taxonomy" id="1464854"/>
    <lineage>
        <taxon>Eukaryota</taxon>
        <taxon>Metazoa</taxon>
        <taxon>Ecdysozoa</taxon>
        <taxon>Arthropoda</taxon>
        <taxon>Hexapoda</taxon>
        <taxon>Insecta</taxon>
        <taxon>Pterygota</taxon>
        <taxon>Neoptera</taxon>
        <taxon>Paraneoptera</taxon>
        <taxon>Hemiptera</taxon>
        <taxon>Auchenorrhyncha</taxon>
        <taxon>Membracoidea</taxon>
        <taxon>Cicadellidae</taxon>
        <taxon>Cicadellinae</taxon>
        <taxon>Proconiini</taxon>
        <taxon>Cuerna</taxon>
    </lineage>
</organism>
<dbReference type="GO" id="GO:0042383">
    <property type="term" value="C:sarcolemma"/>
    <property type="evidence" value="ECO:0007669"/>
    <property type="project" value="TreeGrafter"/>
</dbReference>
<dbReference type="AlphaFoldDB" id="A0A1B6ES86"/>
<evidence type="ECO:0000256" key="2">
    <source>
        <dbReference type="SAM" id="Phobius"/>
    </source>
</evidence>
<dbReference type="PANTHER" id="PTHR15260">
    <property type="entry name" value="SARCOSPAN"/>
    <property type="match status" value="1"/>
</dbReference>
<evidence type="ECO:0000256" key="1">
    <source>
        <dbReference type="SAM" id="MobiDB-lite"/>
    </source>
</evidence>
<keyword evidence="2" id="KW-0812">Transmembrane</keyword>
<name>A0A1B6ES86_9HEMI</name>
<feature type="transmembrane region" description="Helical" evidence="2">
    <location>
        <begin position="150"/>
        <end position="170"/>
    </location>
</feature>